<sequence>MSISTLNLSGDFIGIPAVVSSEPGRTDVFVRDSANRLLHKFKASPGAAWLPDEAGDKWDVVATDVMSDMVATSWGPQRIDVFWYGPRNAVQHLWRDGPDGSMWNTESLSGQAIGTPAAVAWGAGRLAVFHRGLNNAVFVNLWHDGRWHGWTSLDGEMVGNPVAVSSGGDRIDVFHRGGGLDVYHRSFDGTTMKWSDGWECTCTHATLIDDIAAVAPAPGTIYLFGINSSNGVVFQTYTAGNWVPWASLENVNPRSRPSAVAFEGSAIAIAVQGHDNSVYVNTCQVLAGPWGGWAQVGDRYVATVMPVLHPRGTFSTPVFVRGQLANLLLLSKMTPLPGTPRT</sequence>
<organism evidence="1 2">
    <name type="scientific">Chaetomium tenue</name>
    <dbReference type="NCBI Taxonomy" id="1854479"/>
    <lineage>
        <taxon>Eukaryota</taxon>
        <taxon>Fungi</taxon>
        <taxon>Dikarya</taxon>
        <taxon>Ascomycota</taxon>
        <taxon>Pezizomycotina</taxon>
        <taxon>Sordariomycetes</taxon>
        <taxon>Sordariomycetidae</taxon>
        <taxon>Sordariales</taxon>
        <taxon>Chaetomiaceae</taxon>
        <taxon>Chaetomium</taxon>
    </lineage>
</organism>
<keyword evidence="2" id="KW-1185">Reference proteome</keyword>
<protein>
    <submittedName>
        <fullName evidence="1">Carbohydrate-binding protein</fullName>
    </submittedName>
</protein>
<reference evidence="1 2" key="1">
    <citation type="journal article" date="2021" name="Nat. Commun.">
        <title>Genetic determinants of endophytism in the Arabidopsis root mycobiome.</title>
        <authorList>
            <person name="Mesny F."/>
            <person name="Miyauchi S."/>
            <person name="Thiergart T."/>
            <person name="Pickel B."/>
            <person name="Atanasova L."/>
            <person name="Karlsson M."/>
            <person name="Huettel B."/>
            <person name="Barry K.W."/>
            <person name="Haridas S."/>
            <person name="Chen C."/>
            <person name="Bauer D."/>
            <person name="Andreopoulos W."/>
            <person name="Pangilinan J."/>
            <person name="LaButti K."/>
            <person name="Riley R."/>
            <person name="Lipzen A."/>
            <person name="Clum A."/>
            <person name="Drula E."/>
            <person name="Henrissat B."/>
            <person name="Kohler A."/>
            <person name="Grigoriev I.V."/>
            <person name="Martin F.M."/>
            <person name="Hacquard S."/>
        </authorList>
    </citation>
    <scope>NUCLEOTIDE SEQUENCE [LARGE SCALE GENOMIC DNA]</scope>
    <source>
        <strain evidence="1 2">MPI-SDFR-AT-0079</strain>
    </source>
</reference>
<proteinExistence type="predicted"/>
<dbReference type="EMBL" id="JAGIZQ010000005">
    <property type="protein sequence ID" value="KAH6628938.1"/>
    <property type="molecule type" value="Genomic_DNA"/>
</dbReference>
<comment type="caution">
    <text evidence="1">The sequence shown here is derived from an EMBL/GenBank/DDBJ whole genome shotgun (WGS) entry which is preliminary data.</text>
</comment>
<name>A0ACB7PAI5_9PEZI</name>
<accession>A0ACB7PAI5</accession>
<evidence type="ECO:0000313" key="1">
    <source>
        <dbReference type="EMBL" id="KAH6628938.1"/>
    </source>
</evidence>
<gene>
    <name evidence="1" type="ORF">F5144DRAFT_580588</name>
</gene>
<dbReference type="Proteomes" id="UP000724584">
    <property type="component" value="Unassembled WGS sequence"/>
</dbReference>
<evidence type="ECO:0000313" key="2">
    <source>
        <dbReference type="Proteomes" id="UP000724584"/>
    </source>
</evidence>